<gene>
    <name evidence="12" type="primary">murA</name>
    <name evidence="14" type="ORF">OP10G_4265</name>
</gene>
<keyword evidence="7 12" id="KW-0573">Peptidoglycan synthesis</keyword>
<dbReference type="Gene3D" id="3.65.10.10">
    <property type="entry name" value="Enolpyruvate transferase domain"/>
    <property type="match status" value="2"/>
</dbReference>
<keyword evidence="4 12" id="KW-0132">Cell division</keyword>
<dbReference type="AlphaFoldDB" id="A0A068NVU4"/>
<evidence type="ECO:0000256" key="7">
    <source>
        <dbReference type="ARBA" id="ARBA00022984"/>
    </source>
</evidence>
<dbReference type="InterPro" id="IPR013792">
    <property type="entry name" value="RNA3'P_cycl/enolpyr_Trfase_a/b"/>
</dbReference>
<dbReference type="GO" id="GO:0071555">
    <property type="term" value="P:cell wall organization"/>
    <property type="evidence" value="ECO:0007669"/>
    <property type="project" value="UniProtKB-KW"/>
</dbReference>
<comment type="catalytic activity">
    <reaction evidence="11 12">
        <text>phosphoenolpyruvate + UDP-N-acetyl-alpha-D-glucosamine = UDP-N-acetyl-3-O-(1-carboxyvinyl)-alpha-D-glucosamine + phosphate</text>
        <dbReference type="Rhea" id="RHEA:18681"/>
        <dbReference type="ChEBI" id="CHEBI:43474"/>
        <dbReference type="ChEBI" id="CHEBI:57705"/>
        <dbReference type="ChEBI" id="CHEBI:58702"/>
        <dbReference type="ChEBI" id="CHEBI:68483"/>
        <dbReference type="EC" id="2.5.1.7"/>
    </reaction>
</comment>
<evidence type="ECO:0000256" key="4">
    <source>
        <dbReference type="ARBA" id="ARBA00022618"/>
    </source>
</evidence>
<evidence type="ECO:0000256" key="11">
    <source>
        <dbReference type="ARBA" id="ARBA00047527"/>
    </source>
</evidence>
<evidence type="ECO:0000256" key="8">
    <source>
        <dbReference type="ARBA" id="ARBA00023306"/>
    </source>
</evidence>
<dbReference type="NCBIfam" id="TIGR01072">
    <property type="entry name" value="murA"/>
    <property type="match status" value="1"/>
</dbReference>
<protein>
    <recommendedName>
        <fullName evidence="12">UDP-N-acetylglucosamine 1-carboxyvinyltransferase</fullName>
        <ecNumber evidence="12">2.5.1.7</ecNumber>
    </recommendedName>
    <alternativeName>
        <fullName evidence="12">Enoylpyruvate transferase</fullName>
    </alternativeName>
    <alternativeName>
        <fullName evidence="12">UDP-N-acetylglucosamine enolpyruvyl transferase</fullName>
        <shortName evidence="12">EPT</shortName>
    </alternativeName>
</protein>
<dbReference type="InterPro" id="IPR005750">
    <property type="entry name" value="UDP_GlcNAc_COvinyl_MurA"/>
</dbReference>
<dbReference type="EMBL" id="CP007139">
    <property type="protein sequence ID" value="AIE87633.1"/>
    <property type="molecule type" value="Genomic_DNA"/>
</dbReference>
<dbReference type="CDD" id="cd01555">
    <property type="entry name" value="UdpNAET"/>
    <property type="match status" value="1"/>
</dbReference>
<evidence type="ECO:0000256" key="9">
    <source>
        <dbReference type="ARBA" id="ARBA00023316"/>
    </source>
</evidence>
<dbReference type="PANTHER" id="PTHR43783:SF1">
    <property type="entry name" value="UDP-N-ACETYLGLUCOSAMINE 1-CARBOXYVINYLTRANSFERASE"/>
    <property type="match status" value="1"/>
</dbReference>
<dbReference type="PANTHER" id="PTHR43783">
    <property type="entry name" value="UDP-N-ACETYLGLUCOSAMINE 1-CARBOXYVINYLTRANSFERASE"/>
    <property type="match status" value="1"/>
</dbReference>
<feature type="active site" description="Proton donor" evidence="12">
    <location>
        <position position="116"/>
    </location>
</feature>
<evidence type="ECO:0000256" key="10">
    <source>
        <dbReference type="ARBA" id="ARBA00038367"/>
    </source>
</evidence>
<dbReference type="STRING" id="661478.OP10G_4265"/>
<dbReference type="GO" id="GO:0019277">
    <property type="term" value="P:UDP-N-acetylgalactosamine biosynthetic process"/>
    <property type="evidence" value="ECO:0007669"/>
    <property type="project" value="InterPro"/>
</dbReference>
<comment type="function">
    <text evidence="12">Cell wall formation. Adds enolpyruvyl to UDP-N-acetylglucosamine.</text>
</comment>
<organism evidence="14 15">
    <name type="scientific">Fimbriimonas ginsengisoli Gsoil 348</name>
    <dbReference type="NCBI Taxonomy" id="661478"/>
    <lineage>
        <taxon>Bacteria</taxon>
        <taxon>Bacillati</taxon>
        <taxon>Armatimonadota</taxon>
        <taxon>Fimbriimonadia</taxon>
        <taxon>Fimbriimonadales</taxon>
        <taxon>Fimbriimonadaceae</taxon>
        <taxon>Fimbriimonas</taxon>
    </lineage>
</organism>
<reference evidence="14 15" key="1">
    <citation type="journal article" date="2014" name="PLoS ONE">
        <title>The first complete genome sequence of the class fimbriimonadia in the phylum armatimonadetes.</title>
        <authorList>
            <person name="Hu Z.Y."/>
            <person name="Wang Y.Z."/>
            <person name="Im W.T."/>
            <person name="Wang S.Y."/>
            <person name="Zhao G.P."/>
            <person name="Zheng H.J."/>
            <person name="Quan Z.X."/>
        </authorList>
    </citation>
    <scope>NUCLEOTIDE SEQUENCE [LARGE SCALE GENOMIC DNA]</scope>
    <source>
        <strain evidence="14">Gsoil 348</strain>
    </source>
</reference>
<keyword evidence="12" id="KW-0670">Pyruvate</keyword>
<evidence type="ECO:0000256" key="2">
    <source>
        <dbReference type="ARBA" id="ARBA00004752"/>
    </source>
</evidence>
<dbReference type="InterPro" id="IPR050068">
    <property type="entry name" value="MurA_subfamily"/>
</dbReference>
<dbReference type="InterPro" id="IPR036968">
    <property type="entry name" value="Enolpyruvate_Tfrase_sf"/>
</dbReference>
<keyword evidence="5 12" id="KW-0808">Transferase</keyword>
<dbReference type="GO" id="GO:0005737">
    <property type="term" value="C:cytoplasm"/>
    <property type="evidence" value="ECO:0007669"/>
    <property type="project" value="UniProtKB-SubCell"/>
</dbReference>
<sequence>MNALVIAGGRRLLGEVDVAGSKNSALALMSAVVLAEGTTILHNVPDVSDTRTKAQLLQVFGAKTEWHGSSLHVDCSNLHNGEADEEMVRSIRTSFYLLGPLVARLGRVTLPAPGGCKIGARPVDLHIKGLTLLGARIDLVNGVYSLEADSLLGAEIYLDFPSAGATQHLMTAAALARGITVIQNAAMEPEVTVLADFLNRMGARVEGAGTSTVTIQGMSSLSPCEFRVPSDRLQAGTYMLAGAITGGDVKVKGILPEHQSGLVNKLREAGAEVSEGSDWIRVGATERLKGIRIKTMPYPGFPTDIQQPMAALLTLAEGTSVVEETIYESRIGHVQELNRMGANIIQESRSSIINGVSQLRGTVVVASDLRAGAALVLAGLAADGETIVRNVHFIDRGYERLEETLQGLGGRIVRIPEDELRAKRVGETVL</sequence>
<dbReference type="KEGG" id="fgi:OP10G_4265"/>
<dbReference type="UniPathway" id="UPA00219"/>
<keyword evidence="6 12" id="KW-0133">Cell shape</keyword>
<evidence type="ECO:0000313" key="14">
    <source>
        <dbReference type="EMBL" id="AIE87633.1"/>
    </source>
</evidence>
<dbReference type="HOGENOM" id="CLU_027387_0_0_0"/>
<dbReference type="eggNOG" id="COG0766">
    <property type="taxonomic scope" value="Bacteria"/>
</dbReference>
<dbReference type="GO" id="GO:0051301">
    <property type="term" value="P:cell division"/>
    <property type="evidence" value="ECO:0007669"/>
    <property type="project" value="UniProtKB-KW"/>
</dbReference>
<evidence type="ECO:0000259" key="13">
    <source>
        <dbReference type="Pfam" id="PF00275"/>
    </source>
</evidence>
<dbReference type="GO" id="GO:0008760">
    <property type="term" value="F:UDP-N-acetylglucosamine 1-carboxyvinyltransferase activity"/>
    <property type="evidence" value="ECO:0007669"/>
    <property type="project" value="UniProtKB-UniRule"/>
</dbReference>
<evidence type="ECO:0000256" key="3">
    <source>
        <dbReference type="ARBA" id="ARBA00022490"/>
    </source>
</evidence>
<feature type="binding site" evidence="12">
    <location>
        <begin position="22"/>
        <end position="23"/>
    </location>
    <ligand>
        <name>phosphoenolpyruvate</name>
        <dbReference type="ChEBI" id="CHEBI:58702"/>
    </ligand>
</feature>
<keyword evidence="8 12" id="KW-0131">Cell cycle</keyword>
<comment type="subcellular location">
    <subcellularLocation>
        <location evidence="1 12">Cytoplasm</location>
    </subcellularLocation>
</comment>
<evidence type="ECO:0000256" key="1">
    <source>
        <dbReference type="ARBA" id="ARBA00004496"/>
    </source>
</evidence>
<dbReference type="Proteomes" id="UP000027982">
    <property type="component" value="Chromosome"/>
</dbReference>
<dbReference type="HAMAP" id="MF_00111">
    <property type="entry name" value="MurA"/>
    <property type="match status" value="1"/>
</dbReference>
<feature type="binding site" evidence="12">
    <location>
        <position position="92"/>
    </location>
    <ligand>
        <name>UDP-N-acetyl-alpha-D-glucosamine</name>
        <dbReference type="ChEBI" id="CHEBI:57705"/>
    </ligand>
</feature>
<dbReference type="SUPFAM" id="SSF55205">
    <property type="entry name" value="EPT/RTPC-like"/>
    <property type="match status" value="1"/>
</dbReference>
<keyword evidence="15" id="KW-1185">Reference proteome</keyword>
<feature type="domain" description="Enolpyruvate transferase" evidence="13">
    <location>
        <begin position="7"/>
        <end position="405"/>
    </location>
</feature>
<evidence type="ECO:0000256" key="12">
    <source>
        <dbReference type="HAMAP-Rule" id="MF_00111"/>
    </source>
</evidence>
<dbReference type="InterPro" id="IPR001986">
    <property type="entry name" value="Enolpyruvate_Tfrase_dom"/>
</dbReference>
<comment type="caution">
    <text evidence="12">Lacks conserved residue(s) required for the propagation of feature annotation.</text>
</comment>
<keyword evidence="3 12" id="KW-0963">Cytoplasm</keyword>
<dbReference type="NCBIfam" id="NF006873">
    <property type="entry name" value="PRK09369.1"/>
    <property type="match status" value="1"/>
</dbReference>
<comment type="similarity">
    <text evidence="10 12">Belongs to the EPSP synthase family. MurA subfamily.</text>
</comment>
<dbReference type="Pfam" id="PF00275">
    <property type="entry name" value="EPSP_synthase"/>
    <property type="match status" value="1"/>
</dbReference>
<evidence type="ECO:0000256" key="5">
    <source>
        <dbReference type="ARBA" id="ARBA00022679"/>
    </source>
</evidence>
<feature type="binding site" evidence="12">
    <location>
        <begin position="121"/>
        <end position="125"/>
    </location>
    <ligand>
        <name>UDP-N-acetyl-alpha-D-glucosamine</name>
        <dbReference type="ChEBI" id="CHEBI:57705"/>
    </ligand>
</feature>
<accession>A0A068NVU4</accession>
<keyword evidence="9 12" id="KW-0961">Cell wall biogenesis/degradation</keyword>
<feature type="binding site" evidence="12">
    <location>
        <position position="326"/>
    </location>
    <ligand>
        <name>UDP-N-acetyl-alpha-D-glucosamine</name>
        <dbReference type="ChEBI" id="CHEBI:57705"/>
    </ligand>
</feature>
<feature type="modified residue" description="2-(S-cysteinyl)pyruvic acid O-phosphothioketal" evidence="12">
    <location>
        <position position="116"/>
    </location>
</feature>
<evidence type="ECO:0000313" key="15">
    <source>
        <dbReference type="Proteomes" id="UP000027982"/>
    </source>
</evidence>
<name>A0A068NVU4_FIMGI</name>
<dbReference type="RefSeq" id="WP_025228477.1">
    <property type="nucleotide sequence ID" value="NZ_CP007139.1"/>
</dbReference>
<dbReference type="OrthoDB" id="9803760at2"/>
<dbReference type="GO" id="GO:0008360">
    <property type="term" value="P:regulation of cell shape"/>
    <property type="evidence" value="ECO:0007669"/>
    <property type="project" value="UniProtKB-KW"/>
</dbReference>
<dbReference type="GO" id="GO:0009252">
    <property type="term" value="P:peptidoglycan biosynthetic process"/>
    <property type="evidence" value="ECO:0007669"/>
    <property type="project" value="UniProtKB-UniRule"/>
</dbReference>
<dbReference type="EC" id="2.5.1.7" evidence="12"/>
<comment type="pathway">
    <text evidence="2 12">Cell wall biogenesis; peptidoglycan biosynthesis.</text>
</comment>
<feature type="binding site" evidence="12">
    <location>
        <position position="304"/>
    </location>
    <ligand>
        <name>UDP-N-acetyl-alpha-D-glucosamine</name>
        <dbReference type="ChEBI" id="CHEBI:57705"/>
    </ligand>
</feature>
<proteinExistence type="inferred from homology"/>
<evidence type="ECO:0000256" key="6">
    <source>
        <dbReference type="ARBA" id="ARBA00022960"/>
    </source>
</evidence>